<protein>
    <recommendedName>
        <fullName evidence="6">SUR7 protein</fullName>
    </recommendedName>
</protein>
<evidence type="ECO:0000313" key="5">
    <source>
        <dbReference type="Proteomes" id="UP001583177"/>
    </source>
</evidence>
<feature type="region of interest" description="Disordered" evidence="1">
    <location>
        <begin position="320"/>
        <end position="349"/>
    </location>
</feature>
<name>A0ABR3WSL1_9PEZI</name>
<feature type="signal peptide" evidence="3">
    <location>
        <begin position="1"/>
        <end position="19"/>
    </location>
</feature>
<dbReference type="InterPro" id="IPR009571">
    <property type="entry name" value="SUR7/Rim9-like_fungi"/>
</dbReference>
<keyword evidence="5" id="KW-1185">Reference proteome</keyword>
<feature type="transmembrane region" description="Helical" evidence="2">
    <location>
        <begin position="238"/>
        <end position="259"/>
    </location>
</feature>
<evidence type="ECO:0000256" key="2">
    <source>
        <dbReference type="SAM" id="Phobius"/>
    </source>
</evidence>
<sequence>MKFSVGLPLLFSMAAFALALVALLAGKDPGMLEEYHIILFNTSTLGHDFISNMVSDDDDASSTSTTTTPTPTSTSDSGGIGDWFSSIKASATAIAGSLESEAASILDDIGNDIADKLADELGIEQFYSLHVMNMCEGNYAPNATAVNAWQNTTNCTTPMDFSYMNISAMLDKELSVGPFNISLSDLGITDELQDKLDDLPKLFQALAIMYILGVAFSGLAILGSAAGLFILPSGGRKIPLVNFLFAALAMLFLLVGSLLTTVGGKKAKEEIQKRGGDDIGLEVELGNKFVALTWAAFGLMALATFYWIYETMTAHRSRSRGAGRHVRRRAKDEKYSMDSHRNGGRHMKG</sequence>
<evidence type="ECO:0000256" key="3">
    <source>
        <dbReference type="SAM" id="SignalP"/>
    </source>
</evidence>
<reference evidence="4 5" key="1">
    <citation type="journal article" date="2024" name="IMA Fungus">
        <title>IMA Genome - F19 : A genome assembly and annotation guide to empower mycologists, including annotated draft genome sequences of Ceratocystis pirilliformis, Diaporthe australafricana, Fusarium ophioides, Paecilomyces lecythidis, and Sporothrix stenoceras.</title>
        <authorList>
            <person name="Aylward J."/>
            <person name="Wilson A.M."/>
            <person name="Visagie C.M."/>
            <person name="Spraker J."/>
            <person name="Barnes I."/>
            <person name="Buitendag C."/>
            <person name="Ceriani C."/>
            <person name="Del Mar Angel L."/>
            <person name="du Plessis D."/>
            <person name="Fuchs T."/>
            <person name="Gasser K."/>
            <person name="Kramer D."/>
            <person name="Li W."/>
            <person name="Munsamy K."/>
            <person name="Piso A."/>
            <person name="Price J.L."/>
            <person name="Sonnekus B."/>
            <person name="Thomas C."/>
            <person name="van der Nest A."/>
            <person name="van Dijk A."/>
            <person name="van Heerden A."/>
            <person name="van Vuuren N."/>
            <person name="Yilmaz N."/>
            <person name="Duong T.A."/>
            <person name="van der Merwe N.A."/>
            <person name="Wingfield M.J."/>
            <person name="Wingfield B.D."/>
        </authorList>
    </citation>
    <scope>NUCLEOTIDE SEQUENCE [LARGE SCALE GENOMIC DNA]</scope>
    <source>
        <strain evidence="4 5">CMW 18300</strain>
    </source>
</reference>
<feature type="region of interest" description="Disordered" evidence="1">
    <location>
        <begin position="56"/>
        <end position="79"/>
    </location>
</feature>
<dbReference type="InterPro" id="IPR052413">
    <property type="entry name" value="SUR7_domain"/>
</dbReference>
<dbReference type="EMBL" id="JAWRVE010000054">
    <property type="protein sequence ID" value="KAL1866671.1"/>
    <property type="molecule type" value="Genomic_DNA"/>
</dbReference>
<feature type="chain" id="PRO_5046342718" description="SUR7 protein" evidence="3">
    <location>
        <begin position="20"/>
        <end position="349"/>
    </location>
</feature>
<feature type="compositionally biased region" description="Low complexity" evidence="1">
    <location>
        <begin position="61"/>
        <end position="77"/>
    </location>
</feature>
<gene>
    <name evidence="4" type="ORF">Daus18300_006615</name>
</gene>
<organism evidence="4 5">
    <name type="scientific">Diaporthe australafricana</name>
    <dbReference type="NCBI Taxonomy" id="127596"/>
    <lineage>
        <taxon>Eukaryota</taxon>
        <taxon>Fungi</taxon>
        <taxon>Dikarya</taxon>
        <taxon>Ascomycota</taxon>
        <taxon>Pezizomycotina</taxon>
        <taxon>Sordariomycetes</taxon>
        <taxon>Sordariomycetidae</taxon>
        <taxon>Diaporthales</taxon>
        <taxon>Diaporthaceae</taxon>
        <taxon>Diaporthe</taxon>
    </lineage>
</organism>
<evidence type="ECO:0000256" key="1">
    <source>
        <dbReference type="SAM" id="MobiDB-lite"/>
    </source>
</evidence>
<evidence type="ECO:0000313" key="4">
    <source>
        <dbReference type="EMBL" id="KAL1866671.1"/>
    </source>
</evidence>
<feature type="compositionally biased region" description="Basic residues" evidence="1">
    <location>
        <begin position="320"/>
        <end position="329"/>
    </location>
</feature>
<comment type="caution">
    <text evidence="4">The sequence shown here is derived from an EMBL/GenBank/DDBJ whole genome shotgun (WGS) entry which is preliminary data.</text>
</comment>
<feature type="transmembrane region" description="Helical" evidence="2">
    <location>
        <begin position="289"/>
        <end position="309"/>
    </location>
</feature>
<keyword evidence="2" id="KW-0472">Membrane</keyword>
<evidence type="ECO:0008006" key="6">
    <source>
        <dbReference type="Google" id="ProtNLM"/>
    </source>
</evidence>
<dbReference type="Pfam" id="PF06687">
    <property type="entry name" value="SUR7"/>
    <property type="match status" value="1"/>
</dbReference>
<feature type="transmembrane region" description="Helical" evidence="2">
    <location>
        <begin position="207"/>
        <end position="231"/>
    </location>
</feature>
<accession>A0ABR3WSL1</accession>
<proteinExistence type="predicted"/>
<keyword evidence="3" id="KW-0732">Signal</keyword>
<dbReference type="PANTHER" id="PTHR28019">
    <property type="entry name" value="CELL MEMBRANE PROTEIN YLR413W-RELATED"/>
    <property type="match status" value="1"/>
</dbReference>
<feature type="compositionally biased region" description="Basic and acidic residues" evidence="1">
    <location>
        <begin position="330"/>
        <end position="341"/>
    </location>
</feature>
<keyword evidence="2" id="KW-1133">Transmembrane helix</keyword>
<dbReference type="Proteomes" id="UP001583177">
    <property type="component" value="Unassembled WGS sequence"/>
</dbReference>
<dbReference type="PANTHER" id="PTHR28019:SF7">
    <property type="entry name" value="SUR7 PROTEIN"/>
    <property type="match status" value="1"/>
</dbReference>
<keyword evidence="2" id="KW-0812">Transmembrane</keyword>